<dbReference type="Pfam" id="PF04025">
    <property type="entry name" value="RemA-like"/>
    <property type="match status" value="1"/>
</dbReference>
<keyword evidence="2" id="KW-1185">Reference proteome</keyword>
<dbReference type="NCBIfam" id="NF046065">
    <property type="entry name" value="MtxRegRemB"/>
    <property type="match status" value="1"/>
</dbReference>
<dbReference type="KEGG" id="lpil:LIP_0005"/>
<organism evidence="1 2">
    <name type="scientific">Limnochorda pilosa</name>
    <dbReference type="NCBI Taxonomy" id="1555112"/>
    <lineage>
        <taxon>Bacteria</taxon>
        <taxon>Bacillati</taxon>
        <taxon>Bacillota</taxon>
        <taxon>Limnochordia</taxon>
        <taxon>Limnochordales</taxon>
        <taxon>Limnochordaceae</taxon>
        <taxon>Limnochorda</taxon>
    </lineage>
</organism>
<gene>
    <name evidence="1" type="ORF">LIP_0005</name>
</gene>
<evidence type="ECO:0000313" key="1">
    <source>
        <dbReference type="EMBL" id="BAS25866.1"/>
    </source>
</evidence>
<proteinExistence type="predicted"/>
<evidence type="ECO:0000313" key="2">
    <source>
        <dbReference type="Proteomes" id="UP000065807"/>
    </source>
</evidence>
<protein>
    <recommendedName>
        <fullName evidence="3">DUF370 domain-containing protein</fullName>
    </recommendedName>
</protein>
<reference evidence="2" key="1">
    <citation type="submission" date="2015-07" db="EMBL/GenBank/DDBJ databases">
        <title>Complete genome sequence and phylogenetic analysis of Limnochorda pilosa.</title>
        <authorList>
            <person name="Watanabe M."/>
            <person name="Kojima H."/>
            <person name="Fukui M."/>
        </authorList>
    </citation>
    <scope>NUCLEOTIDE SEQUENCE [LARGE SCALE GENOMIC DNA]</scope>
    <source>
        <strain evidence="2">HC45</strain>
    </source>
</reference>
<reference evidence="2" key="2">
    <citation type="journal article" date="2016" name="Int. J. Syst. Evol. Microbiol.">
        <title>Complete genome sequence and cell structure of Limnochorda pilosa, a Gram-negative spore-former within the phylum Firmicutes.</title>
        <authorList>
            <person name="Watanabe M."/>
            <person name="Kojima H."/>
            <person name="Fukui M."/>
        </authorList>
    </citation>
    <scope>NUCLEOTIDE SEQUENCE [LARGE SCALE GENOMIC DNA]</scope>
    <source>
        <strain evidence="2">HC45</strain>
    </source>
</reference>
<evidence type="ECO:0008006" key="3">
    <source>
        <dbReference type="Google" id="ProtNLM"/>
    </source>
</evidence>
<dbReference type="OrthoDB" id="9811390at2"/>
<dbReference type="STRING" id="1555112.LIP_0005"/>
<dbReference type="RefSeq" id="WP_068132663.1">
    <property type="nucleotide sequence ID" value="NZ_AP014924.1"/>
</dbReference>
<sequence length="83" mass="8859">MYLHLGGDRLVLLSQVVAIMEAGSSAMRAYAARAEAEGKLDPCRDGQVHAYVVTRDRVYASAISAATLQRRAVLAGRGLLNEG</sequence>
<accession>A0A0K2SFJ5</accession>
<dbReference type="EMBL" id="AP014924">
    <property type="protein sequence ID" value="BAS25866.1"/>
    <property type="molecule type" value="Genomic_DNA"/>
</dbReference>
<dbReference type="Proteomes" id="UP000065807">
    <property type="component" value="Chromosome"/>
</dbReference>
<dbReference type="AlphaFoldDB" id="A0A0K2SFJ5"/>
<name>A0A0K2SFJ5_LIMPI</name>
<dbReference type="InterPro" id="IPR007169">
    <property type="entry name" value="RemA-like"/>
</dbReference>